<dbReference type="AlphaFoldDB" id="A0A6J5BYK5"/>
<protein>
    <submittedName>
        <fullName evidence="2">Uncharacterized protein</fullName>
    </submittedName>
</protein>
<evidence type="ECO:0000313" key="2">
    <source>
        <dbReference type="EMBL" id="CAB3718434.1"/>
    </source>
</evidence>
<evidence type="ECO:0000256" key="1">
    <source>
        <dbReference type="SAM" id="MobiDB-lite"/>
    </source>
</evidence>
<dbReference type="Proteomes" id="UP000494255">
    <property type="component" value="Unassembled WGS sequence"/>
</dbReference>
<organism evidence="2 3">
    <name type="scientific">Paraburkholderia sediminicola</name>
    <dbReference type="NCBI Taxonomy" id="458836"/>
    <lineage>
        <taxon>Bacteria</taxon>
        <taxon>Pseudomonadati</taxon>
        <taxon>Pseudomonadota</taxon>
        <taxon>Betaproteobacteria</taxon>
        <taxon>Burkholderiales</taxon>
        <taxon>Burkholderiaceae</taxon>
        <taxon>Paraburkholderia</taxon>
    </lineage>
</organism>
<name>A0A6J5BYK5_9BURK</name>
<sequence>MARAIPVSPDLAVPADGQGQASLRDDRCPANRKSTPEARARKVFMLERARQQTLFRRMESVRTEMAVLENVLRELLSDPAFVALLRRQGFVTMPRLLRDRLSGRNS</sequence>
<keyword evidence="3" id="KW-1185">Reference proteome</keyword>
<feature type="compositionally biased region" description="Basic and acidic residues" evidence="1">
    <location>
        <begin position="23"/>
        <end position="36"/>
    </location>
</feature>
<proteinExistence type="predicted"/>
<feature type="region of interest" description="Disordered" evidence="1">
    <location>
        <begin position="1"/>
        <end position="36"/>
    </location>
</feature>
<reference evidence="2 3" key="1">
    <citation type="submission" date="2020-04" db="EMBL/GenBank/DDBJ databases">
        <authorList>
            <person name="De Canck E."/>
        </authorList>
    </citation>
    <scope>NUCLEOTIDE SEQUENCE [LARGE SCALE GENOMIC DNA]</scope>
    <source>
        <strain evidence="2 3">LMG 24238</strain>
    </source>
</reference>
<gene>
    <name evidence="2" type="ORF">LMG24238_04666</name>
</gene>
<accession>A0A6J5BYK5</accession>
<evidence type="ECO:0000313" key="3">
    <source>
        <dbReference type="Proteomes" id="UP000494255"/>
    </source>
</evidence>
<dbReference type="EMBL" id="CADIKC010000007">
    <property type="protein sequence ID" value="CAB3718434.1"/>
    <property type="molecule type" value="Genomic_DNA"/>
</dbReference>